<keyword evidence="6" id="KW-0732">Signal</keyword>
<organism evidence="11 12">
    <name type="scientific">Enterocloster hominis</name>
    <name type="common">ex Hitch et al. 2024</name>
    <dbReference type="NCBI Taxonomy" id="1917870"/>
    <lineage>
        <taxon>Bacteria</taxon>
        <taxon>Bacillati</taxon>
        <taxon>Bacillota</taxon>
        <taxon>Clostridia</taxon>
        <taxon>Lachnospirales</taxon>
        <taxon>Lachnospiraceae</taxon>
        <taxon>Enterocloster</taxon>
    </lineage>
</organism>
<protein>
    <submittedName>
        <fullName evidence="11">Molybdopterin-dependent oxidoreductase</fullName>
    </submittedName>
</protein>
<dbReference type="Gene3D" id="2.20.25.90">
    <property type="entry name" value="ADC-like domains"/>
    <property type="match status" value="1"/>
</dbReference>
<keyword evidence="8" id="KW-0408">Iron</keyword>
<evidence type="ECO:0000256" key="8">
    <source>
        <dbReference type="ARBA" id="ARBA00023004"/>
    </source>
</evidence>
<dbReference type="Pfam" id="PF01568">
    <property type="entry name" value="Molydop_binding"/>
    <property type="match status" value="1"/>
</dbReference>
<dbReference type="InterPro" id="IPR009010">
    <property type="entry name" value="Asp_de-COase-like_dom_sf"/>
</dbReference>
<evidence type="ECO:0000259" key="10">
    <source>
        <dbReference type="PROSITE" id="PS51669"/>
    </source>
</evidence>
<keyword evidence="9" id="KW-0411">Iron-sulfur</keyword>
<dbReference type="EMBL" id="JBBMFM010000158">
    <property type="protein sequence ID" value="MEQ2428195.1"/>
    <property type="molecule type" value="Genomic_DNA"/>
</dbReference>
<evidence type="ECO:0000256" key="5">
    <source>
        <dbReference type="ARBA" id="ARBA00022723"/>
    </source>
</evidence>
<dbReference type="Pfam" id="PF04879">
    <property type="entry name" value="Molybdop_Fe4S4"/>
    <property type="match status" value="1"/>
</dbReference>
<keyword evidence="12" id="KW-1185">Reference proteome</keyword>
<feature type="domain" description="4Fe-4S Mo/W bis-MGD-type" evidence="10">
    <location>
        <begin position="4"/>
        <end position="60"/>
    </location>
</feature>
<dbReference type="Pfam" id="PF00384">
    <property type="entry name" value="Molybdopterin"/>
    <property type="match status" value="1"/>
</dbReference>
<evidence type="ECO:0000256" key="7">
    <source>
        <dbReference type="ARBA" id="ARBA00023002"/>
    </source>
</evidence>
<dbReference type="InterPro" id="IPR006657">
    <property type="entry name" value="MoPterin_dinucl-bd_dom"/>
</dbReference>
<comment type="similarity">
    <text evidence="2">Belongs to the prokaryotic molybdopterin-containing oxidoreductase family.</text>
</comment>
<dbReference type="PANTHER" id="PTHR43742">
    <property type="entry name" value="TRIMETHYLAMINE-N-OXIDE REDUCTASE"/>
    <property type="match status" value="1"/>
</dbReference>
<evidence type="ECO:0000256" key="6">
    <source>
        <dbReference type="ARBA" id="ARBA00022729"/>
    </source>
</evidence>
<evidence type="ECO:0000256" key="1">
    <source>
        <dbReference type="ARBA" id="ARBA00001942"/>
    </source>
</evidence>
<dbReference type="InterPro" id="IPR006655">
    <property type="entry name" value="Mopterin_OxRdtase_prok_CS"/>
</dbReference>
<dbReference type="RefSeq" id="WP_040379735.1">
    <property type="nucleotide sequence ID" value="NZ_JBBMFM010000158.1"/>
</dbReference>
<gene>
    <name evidence="11" type="ORF">WMQ36_24860</name>
</gene>
<dbReference type="PROSITE" id="PS51669">
    <property type="entry name" value="4FE4S_MOW_BIS_MGD"/>
    <property type="match status" value="1"/>
</dbReference>
<comment type="caution">
    <text evidence="11">The sequence shown here is derived from an EMBL/GenBank/DDBJ whole genome shotgun (WGS) entry which is preliminary data.</text>
</comment>
<evidence type="ECO:0000256" key="3">
    <source>
        <dbReference type="ARBA" id="ARBA00022485"/>
    </source>
</evidence>
<dbReference type="Proteomes" id="UP001454086">
    <property type="component" value="Unassembled WGS sequence"/>
</dbReference>
<dbReference type="InterPro" id="IPR050612">
    <property type="entry name" value="Prok_Mopterin_Oxidored"/>
</dbReference>
<comment type="cofactor">
    <cofactor evidence="1">
        <name>Mo-bis(molybdopterin guanine dinucleotide)</name>
        <dbReference type="ChEBI" id="CHEBI:60539"/>
    </cofactor>
</comment>
<reference evidence="11 12" key="1">
    <citation type="submission" date="2024-03" db="EMBL/GenBank/DDBJ databases">
        <title>Human intestinal bacterial collection.</title>
        <authorList>
            <person name="Pauvert C."/>
            <person name="Hitch T.C.A."/>
            <person name="Clavel T."/>
        </authorList>
    </citation>
    <scope>NUCLEOTIDE SEQUENCE [LARGE SCALE GENOMIC DNA]</scope>
    <source>
        <strain evidence="11 12">CLA-SR-H021</strain>
    </source>
</reference>
<dbReference type="Gene3D" id="3.40.50.740">
    <property type="match status" value="1"/>
</dbReference>
<keyword evidence="5" id="KW-0479">Metal-binding</keyword>
<dbReference type="Gene3D" id="3.40.228.10">
    <property type="entry name" value="Dimethylsulfoxide Reductase, domain 2"/>
    <property type="match status" value="1"/>
</dbReference>
<dbReference type="SUPFAM" id="SSF50692">
    <property type="entry name" value="ADC-like"/>
    <property type="match status" value="1"/>
</dbReference>
<sequence>MSEKKIVKSLCRMCDDHCGIDCWMEDGKVVKIEGNKEHVWNRGRLCIKGSHGTDMVYAPDRIRKPLKRTGQGFVEIPLEQALDEIAGKIRTIQGTYGPQSVGVWKGEAVGFAQEEELARRFIHAIGSPNYFSNDSACFAGRWIGYSLVYGRWNAQPDFENSRCIIIWGANPPHAHPNMTQQINRAREKGASLIVIDPRYSPIARQADLFVQVKPGSDGAFAWGLMRELIQNGWIDHEFIRDFTVGFDQVKEYAGRFTYEYVARETGCDAETLIRETALKIKESMPHTVVYVGNGLEHHENGINNIRACAYLDGLIGAVDQKGANYSPVGFPMKELVLYNEKPLLELNPVGRDRFPILYHYRQECHTMTLMDQILTGKPYPFKAMVLTGANPAMTNPNSSKVRKALSALELLVVHDLFLSETAQLADYILPAASYLERSELHVHGGYQTITLTNRMIGPDPGITDEYTMFRELAVRLGAGEYFPWKDEDQLNEWLISDSGVSMDVLRSNPSGYQYAQKVYEKHKIRKENQEKPFNTRTGKFEFTSEILKEHGYQELAEYIPPKSNTTDPARPFTLVTGARKVMYYHGRNHNIPALASALTEAEMEINEKDAARLHLQDGDMVKVASSIGHMTVRARIMEGDEIGEGVVQITHGWKKHNVNNITHDDTFDPISGFPLMKSVQVSIEKYEER</sequence>
<evidence type="ECO:0000313" key="11">
    <source>
        <dbReference type="EMBL" id="MEQ2428195.1"/>
    </source>
</evidence>
<dbReference type="PROSITE" id="PS00490">
    <property type="entry name" value="MOLYBDOPTERIN_PROK_2"/>
    <property type="match status" value="1"/>
</dbReference>
<evidence type="ECO:0000313" key="12">
    <source>
        <dbReference type="Proteomes" id="UP001454086"/>
    </source>
</evidence>
<name>A0ABV1DCU1_9FIRM</name>
<keyword evidence="7" id="KW-0560">Oxidoreductase</keyword>
<keyword evidence="3" id="KW-0004">4Fe-4S</keyword>
<dbReference type="PANTHER" id="PTHR43742:SF9">
    <property type="entry name" value="TETRATHIONATE REDUCTASE SUBUNIT A"/>
    <property type="match status" value="1"/>
</dbReference>
<keyword evidence="4" id="KW-0500">Molybdenum</keyword>
<dbReference type="Gene3D" id="2.40.40.20">
    <property type="match status" value="1"/>
</dbReference>
<proteinExistence type="inferred from homology"/>
<accession>A0ABV1DCU1</accession>
<evidence type="ECO:0000256" key="9">
    <source>
        <dbReference type="ARBA" id="ARBA00023014"/>
    </source>
</evidence>
<dbReference type="SMART" id="SM00926">
    <property type="entry name" value="Molybdop_Fe4S4"/>
    <property type="match status" value="1"/>
</dbReference>
<dbReference type="InterPro" id="IPR006656">
    <property type="entry name" value="Mopterin_OxRdtase"/>
</dbReference>
<dbReference type="InterPro" id="IPR006963">
    <property type="entry name" value="Mopterin_OxRdtase_4Fe-4S_dom"/>
</dbReference>
<evidence type="ECO:0000256" key="4">
    <source>
        <dbReference type="ARBA" id="ARBA00022505"/>
    </source>
</evidence>
<dbReference type="SUPFAM" id="SSF53706">
    <property type="entry name" value="Formate dehydrogenase/DMSO reductase, domains 1-3"/>
    <property type="match status" value="1"/>
</dbReference>
<evidence type="ECO:0000256" key="2">
    <source>
        <dbReference type="ARBA" id="ARBA00010312"/>
    </source>
</evidence>